<evidence type="ECO:0000313" key="2">
    <source>
        <dbReference type="Proteomes" id="UP000036681"/>
    </source>
</evidence>
<feature type="compositionally biased region" description="Polar residues" evidence="1">
    <location>
        <begin position="77"/>
        <end position="91"/>
    </location>
</feature>
<feature type="compositionally biased region" description="Basic residues" evidence="1">
    <location>
        <begin position="92"/>
        <end position="101"/>
    </location>
</feature>
<dbReference type="AlphaFoldDB" id="A0A0M3IBF0"/>
<accession>A0A0M3IBF0</accession>
<protein>
    <submittedName>
        <fullName evidence="3">Uncharacterized protein</fullName>
    </submittedName>
</protein>
<organism evidence="2 3">
    <name type="scientific">Ascaris lumbricoides</name>
    <name type="common">Giant roundworm</name>
    <dbReference type="NCBI Taxonomy" id="6252"/>
    <lineage>
        <taxon>Eukaryota</taxon>
        <taxon>Metazoa</taxon>
        <taxon>Ecdysozoa</taxon>
        <taxon>Nematoda</taxon>
        <taxon>Chromadorea</taxon>
        <taxon>Rhabditida</taxon>
        <taxon>Spirurina</taxon>
        <taxon>Ascaridomorpha</taxon>
        <taxon>Ascaridoidea</taxon>
        <taxon>Ascarididae</taxon>
        <taxon>Ascaris</taxon>
    </lineage>
</organism>
<evidence type="ECO:0000313" key="3">
    <source>
        <dbReference type="WBParaSite" id="ALUE_0001503901-mRNA-1"/>
    </source>
</evidence>
<sequence>MKTAQAKSGTTTSFHIQPQKQENTLENDGGVVRNTFIAVVIALEHRGRRNEYFHLTFQQKKEQHRQRREQIAIKPAQSGNASIESTDSSLHSPKHRAVSPRRQNRMRLEMLRHRTRSDALLRKESRAQAASQGIVLSVSLGLYLQSSFDHYSGVGATMNAATSFPHHVSVTAPTDKLNPGVYFLHFKKPNITSI</sequence>
<dbReference type="Proteomes" id="UP000036681">
    <property type="component" value="Unplaced"/>
</dbReference>
<proteinExistence type="predicted"/>
<dbReference type="WBParaSite" id="ALUE_0001503901-mRNA-1">
    <property type="protein sequence ID" value="ALUE_0001503901-mRNA-1"/>
    <property type="gene ID" value="ALUE_0001503901"/>
</dbReference>
<name>A0A0M3IBF0_ASCLU</name>
<feature type="region of interest" description="Disordered" evidence="1">
    <location>
        <begin position="1"/>
        <end position="27"/>
    </location>
</feature>
<keyword evidence="2" id="KW-1185">Reference proteome</keyword>
<feature type="compositionally biased region" description="Polar residues" evidence="1">
    <location>
        <begin position="1"/>
        <end position="26"/>
    </location>
</feature>
<feature type="region of interest" description="Disordered" evidence="1">
    <location>
        <begin position="76"/>
        <end position="101"/>
    </location>
</feature>
<evidence type="ECO:0000256" key="1">
    <source>
        <dbReference type="SAM" id="MobiDB-lite"/>
    </source>
</evidence>
<reference evidence="3" key="1">
    <citation type="submission" date="2017-02" db="UniProtKB">
        <authorList>
            <consortium name="WormBaseParasite"/>
        </authorList>
    </citation>
    <scope>IDENTIFICATION</scope>
</reference>